<proteinExistence type="predicted"/>
<reference evidence="1" key="1">
    <citation type="journal article" date="2011" name="Environ. Microbiol.">
        <title>Time-series analyses of Monterey Bay coastal microbial picoplankton using a 'genome proxy' microarray.</title>
        <authorList>
            <person name="Rich V.I."/>
            <person name="Pham V.D."/>
            <person name="Eppley J."/>
            <person name="Shi Y."/>
            <person name="DeLong E.F."/>
        </authorList>
    </citation>
    <scope>NUCLEOTIDE SEQUENCE</scope>
</reference>
<dbReference type="EMBL" id="GU474844">
    <property type="protein sequence ID" value="ADI16703.1"/>
    <property type="molecule type" value="Genomic_DNA"/>
</dbReference>
<protein>
    <submittedName>
        <fullName evidence="1">Uncharacterized protein</fullName>
    </submittedName>
</protein>
<accession>E0XQL2</accession>
<organism evidence="1">
    <name type="scientific">uncultured gamma proteobacterium HF0010_05D02</name>
    <dbReference type="NCBI Taxonomy" id="710978"/>
    <lineage>
        <taxon>Bacteria</taxon>
        <taxon>Pseudomonadati</taxon>
        <taxon>Pseudomonadota</taxon>
        <taxon>Gammaproteobacteria</taxon>
        <taxon>environmental samples</taxon>
    </lineage>
</organism>
<evidence type="ECO:0000313" key="1">
    <source>
        <dbReference type="EMBL" id="ADI16703.1"/>
    </source>
</evidence>
<sequence>MTKAQSIVPVFATRPTLVGVLLDAASCPRTSESHVRRADLQPGLGEGSVGLSRGESKKYLSWIGFAVPYSMKSKKVVGSLSPQVKSSNACFASKVAKASSFAVIVRADIEI</sequence>
<name>E0XQL2_9GAMM</name>
<dbReference type="AlphaFoldDB" id="E0XQL2"/>